<dbReference type="GO" id="GO:0044528">
    <property type="term" value="P:regulation of mitochondrial mRNA stability"/>
    <property type="evidence" value="ECO:0007669"/>
    <property type="project" value="InterPro"/>
</dbReference>
<sequence>MCRYQFTVAWGLPEIIVMSQPSLATVRVAVLKLTRAAARLSSAGHSTLTSTCTGLPTATCRVQSDPGKRHIHCSQHRLAPPSSRNVVSVSSILLQDGLEIQELPILIRLLDKGMVPLTNHTFSGERIRPMTTEDENFQYLLQQCESVRDVFKLLEIPAQRVTGYSASAALQRVSQLQKMNSDWDDLHSFIRTAVMRELNDTVGKDVAQLSNETLLELVSCYMTMESFEQSCMSAINGEIEKRMVEEQFSIDDLCNLSQLLRASPRGDRDLINSVWVYMGNHYRDVTETSLAKVLACLPPSHKYLLKVLGKQFHKIWWKMPAEQAVGCVASLVQLNSLQVSMMTDLAHWLFLNIHHLPEDGLMQFVAAFVHFRFSDSNFTTALERYIGARGADMNTNLLGLVMEYCRTRRFFSPTILDAAAKHFVQHGETYSALQLFTVLRPFGQLNYMPKDCHGFLLQSEKMLEKRFTDFHPDHLAELLCSFAFVDRVPLNFVQKVLTPTFFSKVKGLARPHEAGMWLEMLQSAVKLDSRGVRVPYLYKLQAGQAWKGERMKMLQSRLQETLDSMIGNSLVRMRTFGSNTVYAIDAEVHVNDRGQPIPVSYHGGQPSTYAAVRLAILILTADHYCVNSGHLLGEFSMRQRHLTKLGYTVVKVFDAEFLPLTRSERQKYMEKKWQRWIRTAKRSGT</sequence>
<dbReference type="InterPro" id="IPR013579">
    <property type="entry name" value="FAST_2"/>
</dbReference>
<dbReference type="InterPro" id="IPR050870">
    <property type="entry name" value="FAST_kinase"/>
</dbReference>
<dbReference type="GO" id="GO:0035770">
    <property type="term" value="C:ribonucleoprotein granule"/>
    <property type="evidence" value="ECO:0007669"/>
    <property type="project" value="TreeGrafter"/>
</dbReference>
<evidence type="ECO:0000313" key="4">
    <source>
        <dbReference type="EMBL" id="KAK7092972.1"/>
    </source>
</evidence>
<dbReference type="AlphaFoldDB" id="A0AAN9G327"/>
<reference evidence="4 5" key="1">
    <citation type="submission" date="2024-02" db="EMBL/GenBank/DDBJ databases">
        <title>Chromosome-scale genome assembly of the rough periwinkle Littorina saxatilis.</title>
        <authorList>
            <person name="De Jode A."/>
            <person name="Faria R."/>
            <person name="Formenti G."/>
            <person name="Sims Y."/>
            <person name="Smith T.P."/>
            <person name="Tracey A."/>
            <person name="Wood J.M.D."/>
            <person name="Zagrodzka Z.B."/>
            <person name="Johannesson K."/>
            <person name="Butlin R.K."/>
            <person name="Leder E.H."/>
        </authorList>
    </citation>
    <scope>NUCLEOTIDE SEQUENCE [LARGE SCALE GENOMIC DNA]</scope>
    <source>
        <strain evidence="4">Snail1</strain>
        <tissue evidence="4">Muscle</tissue>
    </source>
</reference>
<dbReference type="PANTHER" id="PTHR21228">
    <property type="entry name" value="FAST LEU-RICH DOMAIN-CONTAINING"/>
    <property type="match status" value="1"/>
</dbReference>
<evidence type="ECO:0000259" key="3">
    <source>
        <dbReference type="PROSITE" id="PS51286"/>
    </source>
</evidence>
<dbReference type="PROSITE" id="PS51286">
    <property type="entry name" value="RAP"/>
    <property type="match status" value="1"/>
</dbReference>
<dbReference type="GO" id="GO:0003723">
    <property type="term" value="F:RNA binding"/>
    <property type="evidence" value="ECO:0007669"/>
    <property type="project" value="TreeGrafter"/>
</dbReference>
<dbReference type="GO" id="GO:0005759">
    <property type="term" value="C:mitochondrial matrix"/>
    <property type="evidence" value="ECO:0007669"/>
    <property type="project" value="TreeGrafter"/>
</dbReference>
<dbReference type="InterPro" id="IPR010622">
    <property type="entry name" value="FAST_Leu-rich"/>
</dbReference>
<keyword evidence="2" id="KW-0496">Mitochondrion</keyword>
<evidence type="ECO:0000256" key="1">
    <source>
        <dbReference type="ARBA" id="ARBA00004173"/>
    </source>
</evidence>
<evidence type="ECO:0000313" key="5">
    <source>
        <dbReference type="Proteomes" id="UP001374579"/>
    </source>
</evidence>
<dbReference type="GO" id="GO:0000963">
    <property type="term" value="P:mitochondrial RNA processing"/>
    <property type="evidence" value="ECO:0007669"/>
    <property type="project" value="TreeGrafter"/>
</dbReference>
<dbReference type="Pfam" id="PF08368">
    <property type="entry name" value="FAST_2"/>
    <property type="match status" value="1"/>
</dbReference>
<dbReference type="Proteomes" id="UP001374579">
    <property type="component" value="Unassembled WGS sequence"/>
</dbReference>
<accession>A0AAN9G327</accession>
<organism evidence="4 5">
    <name type="scientific">Littorina saxatilis</name>
    <dbReference type="NCBI Taxonomy" id="31220"/>
    <lineage>
        <taxon>Eukaryota</taxon>
        <taxon>Metazoa</taxon>
        <taxon>Spiralia</taxon>
        <taxon>Lophotrochozoa</taxon>
        <taxon>Mollusca</taxon>
        <taxon>Gastropoda</taxon>
        <taxon>Caenogastropoda</taxon>
        <taxon>Littorinimorpha</taxon>
        <taxon>Littorinoidea</taxon>
        <taxon>Littorinidae</taxon>
        <taxon>Littorina</taxon>
    </lineage>
</organism>
<dbReference type="EMBL" id="JBAMIC010000021">
    <property type="protein sequence ID" value="KAK7092972.1"/>
    <property type="molecule type" value="Genomic_DNA"/>
</dbReference>
<dbReference type="InterPro" id="IPR013584">
    <property type="entry name" value="RAP"/>
</dbReference>
<dbReference type="Pfam" id="PF06743">
    <property type="entry name" value="FAST_1"/>
    <property type="match status" value="1"/>
</dbReference>
<name>A0AAN9G327_9CAEN</name>
<evidence type="ECO:0000256" key="2">
    <source>
        <dbReference type="ARBA" id="ARBA00023128"/>
    </source>
</evidence>
<dbReference type="PANTHER" id="PTHR21228:SF40">
    <property type="entry name" value="LD45607P"/>
    <property type="match status" value="1"/>
</dbReference>
<protein>
    <recommendedName>
        <fullName evidence="3">RAP domain-containing protein</fullName>
    </recommendedName>
</protein>
<proteinExistence type="predicted"/>
<feature type="domain" description="RAP" evidence="3">
    <location>
        <begin position="614"/>
        <end position="671"/>
    </location>
</feature>
<keyword evidence="5" id="KW-1185">Reference proteome</keyword>
<gene>
    <name evidence="4" type="ORF">V1264_008640</name>
</gene>
<comment type="caution">
    <text evidence="4">The sequence shown here is derived from an EMBL/GenBank/DDBJ whole genome shotgun (WGS) entry which is preliminary data.</text>
</comment>
<dbReference type="SMART" id="SM00952">
    <property type="entry name" value="RAP"/>
    <property type="match status" value="1"/>
</dbReference>
<dbReference type="Pfam" id="PF08373">
    <property type="entry name" value="RAP"/>
    <property type="match status" value="1"/>
</dbReference>
<comment type="subcellular location">
    <subcellularLocation>
        <location evidence="1">Mitochondrion</location>
    </subcellularLocation>
</comment>